<accession>A0A0N4ZXI5</accession>
<sequence length="174" mass="20051">MSLFRISSEMIKEKLKSVKTYLYSPVTFINKSDNTVSIYWIDYDGDELLVSALLPNGKVSLNTQVNHKWIVRDINTGKFLMLKKDNDTGSGNFYFELDYNDTTRSNEYPVCNIHNYMDSLYNLSMATFLSSGGSVNVVNVEMSSTIINDIKKYKTEMESFHNKYIYEVANGFFL</sequence>
<dbReference type="InterPro" id="IPR036208">
    <property type="entry name" value="VHL_sf"/>
</dbReference>
<dbReference type="InterPro" id="IPR037140">
    <property type="entry name" value="VHL_beta_dom_sf"/>
</dbReference>
<evidence type="ECO:0000313" key="2">
    <source>
        <dbReference type="Proteomes" id="UP000038045"/>
    </source>
</evidence>
<feature type="domain" description="von Hippel-Lindau disease tumour suppressor beta" evidence="1">
    <location>
        <begin position="16"/>
        <end position="81"/>
    </location>
</feature>
<dbReference type="SUPFAM" id="SSF49468">
    <property type="entry name" value="VHL"/>
    <property type="match status" value="1"/>
</dbReference>
<protein>
    <submittedName>
        <fullName evidence="3">VHL domain-containing protein</fullName>
    </submittedName>
</protein>
<organism evidence="2 3">
    <name type="scientific">Parastrongyloides trichosuri</name>
    <name type="common">Possum-specific nematode worm</name>
    <dbReference type="NCBI Taxonomy" id="131310"/>
    <lineage>
        <taxon>Eukaryota</taxon>
        <taxon>Metazoa</taxon>
        <taxon>Ecdysozoa</taxon>
        <taxon>Nematoda</taxon>
        <taxon>Chromadorea</taxon>
        <taxon>Rhabditida</taxon>
        <taxon>Tylenchina</taxon>
        <taxon>Panagrolaimomorpha</taxon>
        <taxon>Strongyloidoidea</taxon>
        <taxon>Strongyloididae</taxon>
        <taxon>Parastrongyloides</taxon>
    </lineage>
</organism>
<proteinExistence type="predicted"/>
<reference evidence="3" key="1">
    <citation type="submission" date="2017-02" db="UniProtKB">
        <authorList>
            <consortium name="WormBaseParasite"/>
        </authorList>
    </citation>
    <scope>IDENTIFICATION</scope>
</reference>
<dbReference type="Gene3D" id="2.60.40.780">
    <property type="entry name" value="von Hippel-Lindau disease tumour suppressor, beta domain"/>
    <property type="match status" value="1"/>
</dbReference>
<dbReference type="WBParaSite" id="PTRK_0001339700.1">
    <property type="protein sequence ID" value="PTRK_0001339700.1"/>
    <property type="gene ID" value="PTRK_0001339700"/>
</dbReference>
<evidence type="ECO:0000313" key="3">
    <source>
        <dbReference type="WBParaSite" id="PTRK_0001339700.1"/>
    </source>
</evidence>
<keyword evidence="2" id="KW-1185">Reference proteome</keyword>
<dbReference type="AlphaFoldDB" id="A0A0N4ZXI5"/>
<dbReference type="InterPro" id="IPR024053">
    <property type="entry name" value="VHL_beta_dom"/>
</dbReference>
<name>A0A0N4ZXI5_PARTI</name>
<evidence type="ECO:0000259" key="1">
    <source>
        <dbReference type="Pfam" id="PF01847"/>
    </source>
</evidence>
<dbReference type="Proteomes" id="UP000038045">
    <property type="component" value="Unplaced"/>
</dbReference>
<dbReference type="Pfam" id="PF01847">
    <property type="entry name" value="VHL"/>
    <property type="match status" value="1"/>
</dbReference>